<evidence type="ECO:0000313" key="1">
    <source>
        <dbReference type="EMBL" id="MCQ1061128.1"/>
    </source>
</evidence>
<proteinExistence type="predicted"/>
<accession>A0ABT1N8P8</accession>
<dbReference type="RefSeq" id="WP_255045227.1">
    <property type="nucleotide sequence ID" value="NZ_JANEYT010000114.1"/>
</dbReference>
<organism evidence="1 2">
    <name type="scientific">Photobacterium pectinilyticum</name>
    <dbReference type="NCBI Taxonomy" id="2906793"/>
    <lineage>
        <taxon>Bacteria</taxon>
        <taxon>Pseudomonadati</taxon>
        <taxon>Pseudomonadota</taxon>
        <taxon>Gammaproteobacteria</taxon>
        <taxon>Vibrionales</taxon>
        <taxon>Vibrionaceae</taxon>
        <taxon>Photobacterium</taxon>
    </lineage>
</organism>
<dbReference type="EMBL" id="JANEYT010000114">
    <property type="protein sequence ID" value="MCQ1061128.1"/>
    <property type="molecule type" value="Genomic_DNA"/>
</dbReference>
<evidence type="ECO:0000313" key="2">
    <source>
        <dbReference type="Proteomes" id="UP001524460"/>
    </source>
</evidence>
<protein>
    <submittedName>
        <fullName evidence="1">Uncharacterized protein</fullName>
    </submittedName>
</protein>
<dbReference type="Proteomes" id="UP001524460">
    <property type="component" value="Unassembled WGS sequence"/>
</dbReference>
<sequence>MQLAENDHQPVFYLDEYSYLEYWPHRLASAIRENSDREHDEDYAFQLLKKAMNTSLAAWDLDRSLHRSPLSATDIERMVESLQGAMIFSQHQNVDVSWFRESLESIAEERAMTIKSRFILYRVEATFVEEDESVEPMSYFEPECDEPELYLVDQLNGEAWHILPDLFPGYGWGYNALPQFSVSPLYVHAKHRGLRSQELQLA</sequence>
<comment type="caution">
    <text evidence="1">The sequence shown here is derived from an EMBL/GenBank/DDBJ whole genome shotgun (WGS) entry which is preliminary data.</text>
</comment>
<name>A0ABT1N8P8_9GAMM</name>
<gene>
    <name evidence="1" type="ORF">NHN17_24105</name>
</gene>
<keyword evidence="2" id="KW-1185">Reference proteome</keyword>
<reference evidence="1 2" key="1">
    <citation type="submission" date="2022-07" db="EMBL/GenBank/DDBJ databases">
        <title>Photobacterium pectinilyticum sp. nov., a marine bacterium isolated from surface seawater of Qingdao offshore.</title>
        <authorList>
            <person name="Wang X."/>
        </authorList>
    </citation>
    <scope>NUCLEOTIDE SEQUENCE [LARGE SCALE GENOMIC DNA]</scope>
    <source>
        <strain evidence="1 2">ZSDE20</strain>
    </source>
</reference>